<keyword evidence="9" id="KW-1185">Reference proteome</keyword>
<keyword evidence="4" id="KW-0574">Periplasm</keyword>
<dbReference type="Gene3D" id="2.10.109.10">
    <property type="entry name" value="Umud Fragment, subunit A"/>
    <property type="match status" value="1"/>
</dbReference>
<dbReference type="NCBIfam" id="TIGR02771">
    <property type="entry name" value="TraF_Ti"/>
    <property type="match status" value="1"/>
</dbReference>
<feature type="domain" description="Peptidase S26" evidence="7">
    <location>
        <begin position="7"/>
        <end position="164"/>
    </location>
</feature>
<dbReference type="AlphaFoldDB" id="A0A0H1R9Q2"/>
<dbReference type="Pfam" id="PF10502">
    <property type="entry name" value="Peptidase_S26"/>
    <property type="match status" value="1"/>
</dbReference>
<gene>
    <name evidence="8" type="ORF">AA309_17590</name>
</gene>
<dbReference type="GO" id="GO:0042597">
    <property type="term" value="C:periplasmic space"/>
    <property type="evidence" value="ECO:0007669"/>
    <property type="project" value="UniProtKB-SubCell"/>
</dbReference>
<evidence type="ECO:0000256" key="6">
    <source>
        <dbReference type="SAM" id="Phobius"/>
    </source>
</evidence>
<evidence type="ECO:0000259" key="7">
    <source>
        <dbReference type="Pfam" id="PF10502"/>
    </source>
</evidence>
<proteinExistence type="inferred from homology"/>
<evidence type="ECO:0000256" key="1">
    <source>
        <dbReference type="ARBA" id="ARBA00004418"/>
    </source>
</evidence>
<dbReference type="PATRIC" id="fig|1225564.3.peg.4632"/>
<dbReference type="SUPFAM" id="SSF51306">
    <property type="entry name" value="LexA/Signal peptidase"/>
    <property type="match status" value="1"/>
</dbReference>
<dbReference type="InterPro" id="IPR014139">
    <property type="entry name" value="Peptidase_S26C_TraF"/>
</dbReference>
<evidence type="ECO:0000256" key="3">
    <source>
        <dbReference type="ARBA" id="ARBA00022729"/>
    </source>
</evidence>
<feature type="transmembrane region" description="Helical" evidence="6">
    <location>
        <begin position="6"/>
        <end position="23"/>
    </location>
</feature>
<dbReference type="EMBL" id="LCYG01000043">
    <property type="protein sequence ID" value="KLK91913.1"/>
    <property type="molecule type" value="Genomic_DNA"/>
</dbReference>
<sequence>MTRVGYVMVTSFSVMGIAIASFVPTPLHLVWNASASVPIGLYDLAPPHHLEVGDLVAVMPDKPLADFMVERGYIGRDVPLIKHVMGLPGQQVCRTGTAVTVDAVLLGDALARDRRGRELPVWQGCRRIADGQVFLMNPDVPDSLDSRYFGPIPARTVIGRATPIYTDEGGDGHFVWHAAIR</sequence>
<dbReference type="GO" id="GO:0006465">
    <property type="term" value="P:signal peptide processing"/>
    <property type="evidence" value="ECO:0007669"/>
    <property type="project" value="InterPro"/>
</dbReference>
<keyword evidence="6" id="KW-1133">Transmembrane helix</keyword>
<dbReference type="Proteomes" id="UP000035489">
    <property type="component" value="Unassembled WGS sequence"/>
</dbReference>
<dbReference type="STRING" id="1225564.AA309_17590"/>
<name>A0A0H1R9Q2_9HYPH</name>
<evidence type="ECO:0000256" key="4">
    <source>
        <dbReference type="ARBA" id="ARBA00022764"/>
    </source>
</evidence>
<keyword evidence="5" id="KW-0184">Conjugation</keyword>
<evidence type="ECO:0000313" key="9">
    <source>
        <dbReference type="Proteomes" id="UP000035489"/>
    </source>
</evidence>
<evidence type="ECO:0000313" key="8">
    <source>
        <dbReference type="EMBL" id="KLK91913.1"/>
    </source>
</evidence>
<comment type="subcellular location">
    <subcellularLocation>
        <location evidence="1">Periplasm</location>
    </subcellularLocation>
</comment>
<dbReference type="RefSeq" id="WP_047190323.1">
    <property type="nucleotide sequence ID" value="NZ_LCYG01000043.1"/>
</dbReference>
<dbReference type="InterPro" id="IPR019533">
    <property type="entry name" value="Peptidase_S26"/>
</dbReference>
<reference evidence="8 9" key="1">
    <citation type="submission" date="2015-05" db="EMBL/GenBank/DDBJ databases">
        <title>Draft genome sequence of Microvirga vignae strain BR3299, a novel nitrogen fixing bacteria isolated from Brazil semi-aired region.</title>
        <authorList>
            <person name="Zilli J.E."/>
            <person name="Passos S.R."/>
            <person name="Leite J."/>
            <person name="Baldani J.I."/>
            <person name="Xavier G.R."/>
            <person name="Rumjaneck N.G."/>
            <person name="Simoes-Araujo J.L."/>
        </authorList>
    </citation>
    <scope>NUCLEOTIDE SEQUENCE [LARGE SCALE GENOMIC DNA]</scope>
    <source>
        <strain evidence="8 9">BR3299</strain>
    </source>
</reference>
<keyword evidence="3" id="KW-0732">Signal</keyword>
<comment type="similarity">
    <text evidence="2">Belongs to the peptidase S26C family.</text>
</comment>
<dbReference type="InterPro" id="IPR036286">
    <property type="entry name" value="LexA/Signal_pep-like_sf"/>
</dbReference>
<dbReference type="GO" id="GO:0004252">
    <property type="term" value="F:serine-type endopeptidase activity"/>
    <property type="evidence" value="ECO:0007669"/>
    <property type="project" value="InterPro"/>
</dbReference>
<evidence type="ECO:0000256" key="2">
    <source>
        <dbReference type="ARBA" id="ARBA00005849"/>
    </source>
</evidence>
<keyword evidence="6" id="KW-0812">Transmembrane</keyword>
<accession>A0A0H1R9Q2</accession>
<organism evidence="8 9">
    <name type="scientific">Microvirga vignae</name>
    <dbReference type="NCBI Taxonomy" id="1225564"/>
    <lineage>
        <taxon>Bacteria</taxon>
        <taxon>Pseudomonadati</taxon>
        <taxon>Pseudomonadota</taxon>
        <taxon>Alphaproteobacteria</taxon>
        <taxon>Hyphomicrobiales</taxon>
        <taxon>Methylobacteriaceae</taxon>
        <taxon>Microvirga</taxon>
    </lineage>
</organism>
<protein>
    <submittedName>
        <fullName evidence="8">Peptidase S26</fullName>
    </submittedName>
</protein>
<evidence type="ECO:0000256" key="5">
    <source>
        <dbReference type="ARBA" id="ARBA00022971"/>
    </source>
</evidence>
<keyword evidence="6" id="KW-0472">Membrane</keyword>
<comment type="caution">
    <text evidence="8">The sequence shown here is derived from an EMBL/GenBank/DDBJ whole genome shotgun (WGS) entry which is preliminary data.</text>
</comment>
<dbReference type="OrthoDB" id="5360818at2"/>